<dbReference type="InterPro" id="IPR025943">
    <property type="entry name" value="Sigma_54_int_dom_ATP-bd_2"/>
</dbReference>
<keyword evidence="5" id="KW-0804">Transcription</keyword>
<dbReference type="GO" id="GO:0005524">
    <property type="term" value="F:ATP binding"/>
    <property type="evidence" value="ECO:0007669"/>
    <property type="project" value="UniProtKB-KW"/>
</dbReference>
<dbReference type="CDD" id="cd00009">
    <property type="entry name" value="AAA"/>
    <property type="match status" value="1"/>
</dbReference>
<dbReference type="SMART" id="SM00382">
    <property type="entry name" value="AAA"/>
    <property type="match status" value="1"/>
</dbReference>
<dbReference type="GO" id="GO:0006355">
    <property type="term" value="P:regulation of DNA-templated transcription"/>
    <property type="evidence" value="ECO:0007669"/>
    <property type="project" value="InterPro"/>
</dbReference>
<dbReference type="AlphaFoldDB" id="A0A918K9Q7"/>
<accession>A0A918K9Q7</accession>
<dbReference type="Pfam" id="PF00158">
    <property type="entry name" value="Sigma54_activat"/>
    <property type="match status" value="1"/>
</dbReference>
<feature type="modified residue" description="4-aspartylphosphate" evidence="6">
    <location>
        <position position="60"/>
    </location>
</feature>
<proteinExistence type="predicted"/>
<dbReference type="InterPro" id="IPR002197">
    <property type="entry name" value="HTH_Fis"/>
</dbReference>
<dbReference type="Gene3D" id="1.10.10.60">
    <property type="entry name" value="Homeodomain-like"/>
    <property type="match status" value="1"/>
</dbReference>
<keyword evidence="3" id="KW-0805">Transcription regulation</keyword>
<dbReference type="GO" id="GO:0043565">
    <property type="term" value="F:sequence-specific DNA binding"/>
    <property type="evidence" value="ECO:0007669"/>
    <property type="project" value="InterPro"/>
</dbReference>
<dbReference type="InterPro" id="IPR003593">
    <property type="entry name" value="AAA+_ATPase"/>
</dbReference>
<dbReference type="GO" id="GO:0000160">
    <property type="term" value="P:phosphorelay signal transduction system"/>
    <property type="evidence" value="ECO:0007669"/>
    <property type="project" value="InterPro"/>
</dbReference>
<dbReference type="EMBL" id="BMXR01000005">
    <property type="protein sequence ID" value="GGX55142.1"/>
    <property type="molecule type" value="Genomic_DNA"/>
</dbReference>
<evidence type="ECO:0000313" key="9">
    <source>
        <dbReference type="EMBL" id="GGX55142.1"/>
    </source>
</evidence>
<dbReference type="Gene3D" id="3.40.50.2300">
    <property type="match status" value="1"/>
</dbReference>
<keyword evidence="1" id="KW-0547">Nucleotide-binding</keyword>
<evidence type="ECO:0000313" key="10">
    <source>
        <dbReference type="Proteomes" id="UP000626148"/>
    </source>
</evidence>
<comment type="caution">
    <text evidence="9">The sequence shown here is derived from an EMBL/GenBank/DDBJ whole genome shotgun (WGS) entry which is preliminary data.</text>
</comment>
<feature type="domain" description="Response regulatory" evidence="8">
    <location>
        <begin position="11"/>
        <end position="125"/>
    </location>
</feature>
<reference evidence="9" key="2">
    <citation type="submission" date="2020-09" db="EMBL/GenBank/DDBJ databases">
        <authorList>
            <person name="Sun Q."/>
            <person name="Kim S."/>
        </authorList>
    </citation>
    <scope>NUCLEOTIDE SEQUENCE</scope>
    <source>
        <strain evidence="9">KCTC 22169</strain>
    </source>
</reference>
<reference evidence="9" key="1">
    <citation type="journal article" date="2014" name="Int. J. Syst. Evol. Microbiol.">
        <title>Complete genome sequence of Corynebacterium casei LMG S-19264T (=DSM 44701T), isolated from a smear-ripened cheese.</title>
        <authorList>
            <consortium name="US DOE Joint Genome Institute (JGI-PGF)"/>
            <person name="Walter F."/>
            <person name="Albersmeier A."/>
            <person name="Kalinowski J."/>
            <person name="Ruckert C."/>
        </authorList>
    </citation>
    <scope>NUCLEOTIDE SEQUENCE</scope>
    <source>
        <strain evidence="9">KCTC 22169</strain>
    </source>
</reference>
<dbReference type="InterPro" id="IPR058031">
    <property type="entry name" value="AAA_lid_NorR"/>
</dbReference>
<evidence type="ECO:0000259" key="8">
    <source>
        <dbReference type="PROSITE" id="PS50110"/>
    </source>
</evidence>
<protein>
    <submittedName>
        <fullName evidence="9">Type 4 fimbriae expression regulatory protein PilR</fullName>
    </submittedName>
</protein>
<dbReference type="SUPFAM" id="SSF46689">
    <property type="entry name" value="Homeodomain-like"/>
    <property type="match status" value="1"/>
</dbReference>
<name>A0A918K9Q7_9GAMM</name>
<dbReference type="FunFam" id="3.40.50.300:FF:000006">
    <property type="entry name" value="DNA-binding transcriptional regulator NtrC"/>
    <property type="match status" value="1"/>
</dbReference>
<gene>
    <name evidence="9" type="primary">pilR</name>
    <name evidence="9" type="ORF">GCM10007392_23440</name>
</gene>
<evidence type="ECO:0000256" key="6">
    <source>
        <dbReference type="PROSITE-ProRule" id="PRU00169"/>
    </source>
</evidence>
<dbReference type="Pfam" id="PF00072">
    <property type="entry name" value="Response_reg"/>
    <property type="match status" value="1"/>
</dbReference>
<dbReference type="PROSITE" id="PS50045">
    <property type="entry name" value="SIGMA54_INTERACT_4"/>
    <property type="match status" value="1"/>
</dbReference>
<evidence type="ECO:0000256" key="3">
    <source>
        <dbReference type="ARBA" id="ARBA00023015"/>
    </source>
</evidence>
<sequence>MESMRTMAYQRVLIVDDEPDIRELLELTLMRMGLDTFSVPDLKSAIRQIDQEAYDLCLTDMRLPDGKGLELVKYIQHKRPDTPVAVITAYGNMELAIESLKAGAFDFVSKPVEIDRLRSLVNQALKISQQPKANGNGNGPEPPVMVGESQAMHSLQNKIRKVARSQAPVFIQGESGTGKELVARQIHALGPRAEAPFVPVNCGAIPSELMESEFFGHKKGSFTGANEDKAGFFQAANGGTLFLDEVADLPLAMQVKLLRSIQEKKVRPIGSQNEVSVDVRILSATHKNLEALVANGDFRQDLFYRINVINLEVPALRERTEDIPLLCQRILARIAESYELPPARLDRGAEEALKEYPFPGNVRELENILERAYTLCEDDRIGLRDLNLNSDSTNVIANGMPSLSDTRPQRPADMNLEEYLMEIEREAVEQALEETRWNRTAAAKKLGITFRALRYRLKKLGID</sequence>
<keyword evidence="10" id="KW-1185">Reference proteome</keyword>
<dbReference type="SUPFAM" id="SSF52172">
    <property type="entry name" value="CheY-like"/>
    <property type="match status" value="1"/>
</dbReference>
<dbReference type="PANTHER" id="PTHR32071">
    <property type="entry name" value="TRANSCRIPTIONAL REGULATORY PROTEIN"/>
    <property type="match status" value="1"/>
</dbReference>
<evidence type="ECO:0000256" key="4">
    <source>
        <dbReference type="ARBA" id="ARBA00023125"/>
    </source>
</evidence>
<dbReference type="PROSITE" id="PS50110">
    <property type="entry name" value="RESPONSE_REGULATORY"/>
    <property type="match status" value="1"/>
</dbReference>
<dbReference type="PRINTS" id="PR01590">
    <property type="entry name" value="HTHFIS"/>
</dbReference>
<evidence type="ECO:0000256" key="1">
    <source>
        <dbReference type="ARBA" id="ARBA00022741"/>
    </source>
</evidence>
<evidence type="ECO:0000256" key="5">
    <source>
        <dbReference type="ARBA" id="ARBA00023163"/>
    </source>
</evidence>
<dbReference type="SUPFAM" id="SSF52540">
    <property type="entry name" value="P-loop containing nucleoside triphosphate hydrolases"/>
    <property type="match status" value="1"/>
</dbReference>
<dbReference type="Gene3D" id="3.40.50.300">
    <property type="entry name" value="P-loop containing nucleotide triphosphate hydrolases"/>
    <property type="match status" value="1"/>
</dbReference>
<evidence type="ECO:0000256" key="2">
    <source>
        <dbReference type="ARBA" id="ARBA00022840"/>
    </source>
</evidence>
<keyword evidence="2" id="KW-0067">ATP-binding</keyword>
<dbReference type="Pfam" id="PF25601">
    <property type="entry name" value="AAA_lid_14"/>
    <property type="match status" value="1"/>
</dbReference>
<dbReference type="PROSITE" id="PS00688">
    <property type="entry name" value="SIGMA54_INTERACT_3"/>
    <property type="match status" value="1"/>
</dbReference>
<dbReference type="InterPro" id="IPR009057">
    <property type="entry name" value="Homeodomain-like_sf"/>
</dbReference>
<dbReference type="InterPro" id="IPR025944">
    <property type="entry name" value="Sigma_54_int_dom_CS"/>
</dbReference>
<keyword evidence="4" id="KW-0238">DNA-binding</keyword>
<dbReference type="InterPro" id="IPR025662">
    <property type="entry name" value="Sigma_54_int_dom_ATP-bd_1"/>
</dbReference>
<dbReference type="InterPro" id="IPR011006">
    <property type="entry name" value="CheY-like_superfamily"/>
</dbReference>
<dbReference type="InterPro" id="IPR002078">
    <property type="entry name" value="Sigma_54_int"/>
</dbReference>
<dbReference type="Pfam" id="PF02954">
    <property type="entry name" value="HTH_8"/>
    <property type="match status" value="1"/>
</dbReference>
<dbReference type="Proteomes" id="UP000626148">
    <property type="component" value="Unassembled WGS sequence"/>
</dbReference>
<dbReference type="SMART" id="SM00448">
    <property type="entry name" value="REC"/>
    <property type="match status" value="1"/>
</dbReference>
<dbReference type="Gene3D" id="1.10.8.60">
    <property type="match status" value="1"/>
</dbReference>
<dbReference type="InterPro" id="IPR027417">
    <property type="entry name" value="P-loop_NTPase"/>
</dbReference>
<dbReference type="PROSITE" id="PS00675">
    <property type="entry name" value="SIGMA54_INTERACT_1"/>
    <property type="match status" value="1"/>
</dbReference>
<dbReference type="PROSITE" id="PS00676">
    <property type="entry name" value="SIGMA54_INTERACT_2"/>
    <property type="match status" value="1"/>
</dbReference>
<dbReference type="PANTHER" id="PTHR32071:SF100">
    <property type="entry name" value="RESPONSE REGULATOR PROTEIN PILR"/>
    <property type="match status" value="1"/>
</dbReference>
<feature type="domain" description="Sigma-54 factor interaction" evidence="7">
    <location>
        <begin position="145"/>
        <end position="374"/>
    </location>
</feature>
<keyword evidence="6" id="KW-0597">Phosphoprotein</keyword>
<evidence type="ECO:0000259" key="7">
    <source>
        <dbReference type="PROSITE" id="PS50045"/>
    </source>
</evidence>
<dbReference type="InterPro" id="IPR001789">
    <property type="entry name" value="Sig_transdc_resp-reg_receiver"/>
</dbReference>
<organism evidence="9 10">
    <name type="scientific">Saccharospirillum salsuginis</name>
    <dbReference type="NCBI Taxonomy" id="418750"/>
    <lineage>
        <taxon>Bacteria</taxon>
        <taxon>Pseudomonadati</taxon>
        <taxon>Pseudomonadota</taxon>
        <taxon>Gammaproteobacteria</taxon>
        <taxon>Oceanospirillales</taxon>
        <taxon>Saccharospirillaceae</taxon>
        <taxon>Saccharospirillum</taxon>
    </lineage>
</organism>